<keyword evidence="2" id="KW-1185">Reference proteome</keyword>
<dbReference type="InterPro" id="IPR027417">
    <property type="entry name" value="P-loop_NTPase"/>
</dbReference>
<protein>
    <submittedName>
        <fullName evidence="1">AAA family ATPase</fullName>
    </submittedName>
</protein>
<dbReference type="SUPFAM" id="SSF52540">
    <property type="entry name" value="P-loop containing nucleoside triphosphate hydrolases"/>
    <property type="match status" value="1"/>
</dbReference>
<name>A0ABU4XLV1_9HYPH</name>
<sequence>MRVFVAGLSKSGKTTRSLHAADQIPELEYASISQLLRVAGGILPVATLADGLTNQRIAKEALTAFPRSKKHQIVDGHALVETPEGPLLVPDWFFDEIAPDLLIHVLDDPEQIRARRALSANSDSITEIAALTALEQAACERLATRLGIPFLAIRAPTLDEFRRELERRFSSAQ</sequence>
<dbReference type="Gene3D" id="3.40.50.300">
    <property type="entry name" value="P-loop containing nucleotide triphosphate hydrolases"/>
    <property type="match status" value="1"/>
</dbReference>
<comment type="caution">
    <text evidence="1">The sequence shown here is derived from an EMBL/GenBank/DDBJ whole genome shotgun (WGS) entry which is preliminary data.</text>
</comment>
<dbReference type="EMBL" id="JAVIIZ010000022">
    <property type="protein sequence ID" value="MDX8475714.1"/>
    <property type="molecule type" value="Genomic_DNA"/>
</dbReference>
<accession>A0ABU4XLV1</accession>
<evidence type="ECO:0000313" key="1">
    <source>
        <dbReference type="EMBL" id="MDX8475714.1"/>
    </source>
</evidence>
<dbReference type="Proteomes" id="UP001271780">
    <property type="component" value="Unassembled WGS sequence"/>
</dbReference>
<gene>
    <name evidence="1" type="ORF">RFM27_26880</name>
</gene>
<dbReference type="Pfam" id="PF13207">
    <property type="entry name" value="AAA_17"/>
    <property type="match status" value="1"/>
</dbReference>
<evidence type="ECO:0000313" key="2">
    <source>
        <dbReference type="Proteomes" id="UP001271780"/>
    </source>
</evidence>
<reference evidence="1 2" key="1">
    <citation type="submission" date="2023-08" db="EMBL/GenBank/DDBJ databases">
        <title>Implementing the SeqCode for naming new Mesorhizobium species isolated from Vachellia karroo root nodules.</title>
        <authorList>
            <person name="Van Lill M."/>
        </authorList>
    </citation>
    <scope>NUCLEOTIDE SEQUENCE [LARGE SCALE GENOMIC DNA]</scope>
    <source>
        <strain evidence="1 2">VK23A</strain>
    </source>
</reference>
<dbReference type="RefSeq" id="WP_320253262.1">
    <property type="nucleotide sequence ID" value="NZ_JAVIIX010000021.1"/>
</dbReference>
<proteinExistence type="predicted"/>
<organism evidence="1 2">
    <name type="scientific">Mesorhizobium dulcispinae</name>
    <dbReference type="NCBI Taxonomy" id="3072316"/>
    <lineage>
        <taxon>Bacteria</taxon>
        <taxon>Pseudomonadati</taxon>
        <taxon>Pseudomonadota</taxon>
        <taxon>Alphaproteobacteria</taxon>
        <taxon>Hyphomicrobiales</taxon>
        <taxon>Phyllobacteriaceae</taxon>
        <taxon>Mesorhizobium</taxon>
    </lineage>
</organism>